<evidence type="ECO:0000313" key="1">
    <source>
        <dbReference type="EMBL" id="ALM74597.1"/>
    </source>
</evidence>
<name>A0A0S1X9Y2_THEBA</name>
<sequence length="175" mass="20187">MKVVAPRLATAVWLDKWFENAAKSYTYRKLGGVPLDEVKNLRNMILAKKHVAEVAAKVMEEHWTRNNHVKIGEGHVDRKMLPLVREHASGMFEDLENIREAVKEGKMSVEEAILREHFEIFLLARALDELKKLMSHPENLAENPRPLGPGDEYVVKLEKFEEAYKVLKGILRLYS</sequence>
<gene>
    <name evidence="1" type="ORF">TBCH5v1_0637</name>
</gene>
<reference evidence="1 2" key="1">
    <citation type="journal article" date="2016" name="Genome Announc.">
        <title>Complete genome sequence of the hyperthermophilic and piezophilic archaeon Thermococcus barophilus Ch5, capable of growth at the expense of hydrogenogenesis from carbon monoxide and formate.</title>
        <authorList>
            <person name="Oger P."/>
            <person name="Sokolova T.G."/>
            <person name="Kozhevnikova D.A."/>
            <person name="Taranov E.A."/>
            <person name="Vannier P."/>
            <person name="Lee H.S."/>
            <person name="Kwon K.K."/>
            <person name="Kang S.G."/>
            <person name="Lee J.H."/>
            <person name="Bonch-Osmolovskaya E.A."/>
            <person name="Lebedinsky A.V."/>
        </authorList>
    </citation>
    <scope>NUCLEOTIDE SEQUENCE [LARGE SCALE GENOMIC DNA]</scope>
    <source>
        <strain evidence="2">Ch5</strain>
    </source>
</reference>
<dbReference type="GeneID" id="26135916"/>
<dbReference type="PATRIC" id="fig|55802.8.peg.630"/>
<dbReference type="Proteomes" id="UP000066042">
    <property type="component" value="Chromosome"/>
</dbReference>
<dbReference type="AlphaFoldDB" id="A0A0S1X9Y2"/>
<dbReference type="RefSeq" id="WP_056933456.1">
    <property type="nucleotide sequence ID" value="NZ_CP013050.1"/>
</dbReference>
<protein>
    <submittedName>
        <fullName evidence="1">Uncharacterized protein</fullName>
    </submittedName>
</protein>
<organism evidence="1 2">
    <name type="scientific">Thermococcus barophilus</name>
    <dbReference type="NCBI Taxonomy" id="55802"/>
    <lineage>
        <taxon>Archaea</taxon>
        <taxon>Methanobacteriati</taxon>
        <taxon>Methanobacteriota</taxon>
        <taxon>Thermococci</taxon>
        <taxon>Thermococcales</taxon>
        <taxon>Thermococcaceae</taxon>
        <taxon>Thermococcus</taxon>
    </lineage>
</organism>
<proteinExistence type="predicted"/>
<dbReference type="EMBL" id="CP013050">
    <property type="protein sequence ID" value="ALM74597.1"/>
    <property type="molecule type" value="Genomic_DNA"/>
</dbReference>
<dbReference type="STRING" id="55802.TBCH5v1_0637"/>
<accession>A0A0S1X9Y2</accession>
<evidence type="ECO:0000313" key="2">
    <source>
        <dbReference type="Proteomes" id="UP000066042"/>
    </source>
</evidence>